<dbReference type="EMBL" id="CAOF01000117">
    <property type="protein sequence ID" value="CCO47207.1"/>
    <property type="molecule type" value="Genomic_DNA"/>
</dbReference>
<evidence type="ECO:0000313" key="2">
    <source>
        <dbReference type="EMBL" id="CCO47207.1"/>
    </source>
</evidence>
<reference evidence="2 3" key="1">
    <citation type="journal article" date="2013" name="ISME J.">
        <title>Comparative genomics of pathogenic lineages of Vibrio nigripulchritudo identifies virulence-associated traits.</title>
        <authorList>
            <person name="Goudenege D."/>
            <person name="Labreuche Y."/>
            <person name="Krin E."/>
            <person name="Ansquer D."/>
            <person name="Mangenot S."/>
            <person name="Calteau A."/>
            <person name="Medigue C."/>
            <person name="Mazel D."/>
            <person name="Polz M.F."/>
            <person name="Le Roux F."/>
        </authorList>
    </citation>
    <scope>NUCLEOTIDE SEQUENCE [LARGE SCALE GENOMIC DNA]</scope>
    <source>
        <strain evidence="2 3">SOn1</strain>
    </source>
</reference>
<evidence type="ECO:0000313" key="3">
    <source>
        <dbReference type="Proteomes" id="UP000018211"/>
    </source>
</evidence>
<gene>
    <name evidence="2" type="ORF">VIBNISOn1_270033</name>
</gene>
<dbReference type="RefSeq" id="WP_022612090.1">
    <property type="nucleotide sequence ID" value="NZ_LK391965.1"/>
</dbReference>
<name>A0AAV2VRE9_9VIBR</name>
<dbReference type="SUPFAM" id="SSF55729">
    <property type="entry name" value="Acyl-CoA N-acyltransferases (Nat)"/>
    <property type="match status" value="1"/>
</dbReference>
<dbReference type="Pfam" id="PF13302">
    <property type="entry name" value="Acetyltransf_3"/>
    <property type="match status" value="1"/>
</dbReference>
<dbReference type="PANTHER" id="PTHR43792">
    <property type="entry name" value="GNAT FAMILY, PUTATIVE (AFU_ORTHOLOGUE AFUA_3G00765)-RELATED-RELATED"/>
    <property type="match status" value="1"/>
</dbReference>
<dbReference type="InterPro" id="IPR000182">
    <property type="entry name" value="GNAT_dom"/>
</dbReference>
<comment type="caution">
    <text evidence="2">The sequence shown here is derived from an EMBL/GenBank/DDBJ whole genome shotgun (WGS) entry which is preliminary data.</text>
</comment>
<dbReference type="Proteomes" id="UP000018211">
    <property type="component" value="Unassembled WGS sequence"/>
</dbReference>
<dbReference type="PANTHER" id="PTHR43792:SF1">
    <property type="entry name" value="N-ACETYLTRANSFERASE DOMAIN-CONTAINING PROTEIN"/>
    <property type="match status" value="1"/>
</dbReference>
<dbReference type="InterPro" id="IPR016181">
    <property type="entry name" value="Acyl_CoA_acyltransferase"/>
</dbReference>
<dbReference type="CDD" id="cd04301">
    <property type="entry name" value="NAT_SF"/>
    <property type="match status" value="1"/>
</dbReference>
<organism evidence="2 3">
    <name type="scientific">Vibrio nigripulchritudo SOn1</name>
    <dbReference type="NCBI Taxonomy" id="1238450"/>
    <lineage>
        <taxon>Bacteria</taxon>
        <taxon>Pseudomonadati</taxon>
        <taxon>Pseudomonadota</taxon>
        <taxon>Gammaproteobacteria</taxon>
        <taxon>Vibrionales</taxon>
        <taxon>Vibrionaceae</taxon>
        <taxon>Vibrio</taxon>
    </lineage>
</organism>
<feature type="domain" description="N-acetyltransferase" evidence="1">
    <location>
        <begin position="7"/>
        <end position="164"/>
    </location>
</feature>
<evidence type="ECO:0000259" key="1">
    <source>
        <dbReference type="PROSITE" id="PS51186"/>
    </source>
</evidence>
<sequence>MIKSARLELRKFIPNDKEPMLSLLQDKDFMAFSATGVMTKQQAELRFQDLLDAFSKKGIGKFAVIESVSAELIGYCGIESFQYKGEEVVELGYRIKKSARGKGYAQEASQAALRFAKQSGYTQVIALAELDNAPSHHILCKLGFEASEKGHYQNMPVQYFEKCL</sequence>
<accession>A0AAV2VRE9</accession>
<dbReference type="Gene3D" id="3.40.630.30">
    <property type="match status" value="1"/>
</dbReference>
<dbReference type="AlphaFoldDB" id="A0AAV2VRE9"/>
<dbReference type="InterPro" id="IPR051531">
    <property type="entry name" value="N-acetyltransferase"/>
</dbReference>
<dbReference type="PROSITE" id="PS51186">
    <property type="entry name" value="GNAT"/>
    <property type="match status" value="1"/>
</dbReference>
<dbReference type="GO" id="GO:0016747">
    <property type="term" value="F:acyltransferase activity, transferring groups other than amino-acyl groups"/>
    <property type="evidence" value="ECO:0007669"/>
    <property type="project" value="InterPro"/>
</dbReference>
<proteinExistence type="predicted"/>
<protein>
    <submittedName>
        <fullName evidence="2">Acetyltransferase, GNAT family protein</fullName>
    </submittedName>
</protein>